<protein>
    <recommendedName>
        <fullName evidence="7 8">UDP-N-acetylmuramoylalanine--D-glutamate ligase</fullName>
        <ecNumber evidence="7 8">6.3.2.9</ecNumber>
    </recommendedName>
    <alternativeName>
        <fullName evidence="7">D-glutamic acid-adding enzyme</fullName>
    </alternativeName>
    <alternativeName>
        <fullName evidence="7">UDP-N-acetylmuramoyl-L-alanyl-D-glutamate synthetase</fullName>
    </alternativeName>
</protein>
<evidence type="ECO:0000256" key="4">
    <source>
        <dbReference type="ARBA" id="ARBA00022598"/>
    </source>
</evidence>
<dbReference type="AlphaFoldDB" id="A0A8J3EFD6"/>
<comment type="caution">
    <text evidence="11">The sequence shown here is derived from an EMBL/GenBank/DDBJ whole genome shotgun (WGS) entry which is preliminary data.</text>
</comment>
<proteinExistence type="inferred from homology"/>
<comment type="function">
    <text evidence="7 8">Cell wall formation. Catalyzes the addition of glutamate to the nucleotide precursor UDP-N-acetylmuramoyl-L-alanine (UMA).</text>
</comment>
<feature type="binding site" evidence="7">
    <location>
        <begin position="128"/>
        <end position="134"/>
    </location>
    <ligand>
        <name>ATP</name>
        <dbReference type="ChEBI" id="CHEBI:30616"/>
    </ligand>
</feature>
<evidence type="ECO:0000256" key="2">
    <source>
        <dbReference type="ARBA" id="ARBA00004752"/>
    </source>
</evidence>
<dbReference type="PANTHER" id="PTHR43692">
    <property type="entry name" value="UDP-N-ACETYLMURAMOYLALANINE--D-GLUTAMATE LIGASE"/>
    <property type="match status" value="1"/>
</dbReference>
<evidence type="ECO:0000313" key="11">
    <source>
        <dbReference type="EMBL" id="GGG63783.1"/>
    </source>
</evidence>
<dbReference type="Gene3D" id="3.40.50.720">
    <property type="entry name" value="NAD(P)-binding Rossmann-like Domain"/>
    <property type="match status" value="1"/>
</dbReference>
<comment type="pathway">
    <text evidence="2 7 8">Cell wall biogenesis; peptidoglycan biosynthesis.</text>
</comment>
<name>A0A8J3EFD6_9RHOB</name>
<dbReference type="EMBL" id="BMJV01000001">
    <property type="protein sequence ID" value="GGG63783.1"/>
    <property type="molecule type" value="Genomic_DNA"/>
</dbReference>
<comment type="similarity">
    <text evidence="7">Belongs to the MurCDEF family.</text>
</comment>
<dbReference type="InterPro" id="IPR004101">
    <property type="entry name" value="Mur_ligase_C"/>
</dbReference>
<evidence type="ECO:0000256" key="1">
    <source>
        <dbReference type="ARBA" id="ARBA00004496"/>
    </source>
</evidence>
<evidence type="ECO:0000256" key="8">
    <source>
        <dbReference type="RuleBase" id="RU003664"/>
    </source>
</evidence>
<evidence type="ECO:0000313" key="12">
    <source>
        <dbReference type="Proteomes" id="UP000617145"/>
    </source>
</evidence>
<dbReference type="GO" id="GO:0009252">
    <property type="term" value="P:peptidoglycan biosynthetic process"/>
    <property type="evidence" value="ECO:0007669"/>
    <property type="project" value="UniProtKB-UniRule"/>
</dbReference>
<keyword evidence="3 7" id="KW-0963">Cytoplasm</keyword>
<accession>A0A8J3EFD6</accession>
<dbReference type="GO" id="GO:0005524">
    <property type="term" value="F:ATP binding"/>
    <property type="evidence" value="ECO:0007669"/>
    <property type="project" value="UniProtKB-UniRule"/>
</dbReference>
<evidence type="ECO:0000256" key="5">
    <source>
        <dbReference type="ARBA" id="ARBA00022741"/>
    </source>
</evidence>
<keyword evidence="7 8" id="KW-0131">Cell cycle</keyword>
<keyword evidence="12" id="KW-1185">Reference proteome</keyword>
<keyword evidence="4 7" id="KW-0436">Ligase</keyword>
<dbReference type="InterPro" id="IPR036615">
    <property type="entry name" value="Mur_ligase_C_dom_sf"/>
</dbReference>
<keyword evidence="5 7" id="KW-0547">Nucleotide-binding</keyword>
<dbReference type="NCBIfam" id="TIGR01087">
    <property type="entry name" value="murD"/>
    <property type="match status" value="1"/>
</dbReference>
<dbReference type="SUPFAM" id="SSF53244">
    <property type="entry name" value="MurD-like peptide ligases, peptide-binding domain"/>
    <property type="match status" value="1"/>
</dbReference>
<reference evidence="11" key="1">
    <citation type="journal article" date="2014" name="Int. J. Syst. Evol. Microbiol.">
        <title>Complete genome sequence of Corynebacterium casei LMG S-19264T (=DSM 44701T), isolated from a smear-ripened cheese.</title>
        <authorList>
            <consortium name="US DOE Joint Genome Institute (JGI-PGF)"/>
            <person name="Walter F."/>
            <person name="Albersmeier A."/>
            <person name="Kalinowski J."/>
            <person name="Ruckert C."/>
        </authorList>
    </citation>
    <scope>NUCLEOTIDE SEQUENCE</scope>
    <source>
        <strain evidence="11">CGMCC 1.15762</strain>
    </source>
</reference>
<keyword evidence="7 8" id="KW-0573">Peptidoglycan synthesis</keyword>
<organism evidence="11 12">
    <name type="scientific">Salipiger pallidus</name>
    <dbReference type="NCBI Taxonomy" id="1775170"/>
    <lineage>
        <taxon>Bacteria</taxon>
        <taxon>Pseudomonadati</taxon>
        <taxon>Pseudomonadota</taxon>
        <taxon>Alphaproteobacteria</taxon>
        <taxon>Rhodobacterales</taxon>
        <taxon>Roseobacteraceae</taxon>
        <taxon>Salipiger</taxon>
    </lineage>
</organism>
<keyword evidence="7 8" id="KW-0132">Cell division</keyword>
<dbReference type="EC" id="6.3.2.9" evidence="7 8"/>
<dbReference type="PANTHER" id="PTHR43692:SF1">
    <property type="entry name" value="UDP-N-ACETYLMURAMOYLALANINE--D-GLUTAMATE LIGASE"/>
    <property type="match status" value="1"/>
</dbReference>
<dbReference type="GO" id="GO:0008764">
    <property type="term" value="F:UDP-N-acetylmuramoylalanine-D-glutamate ligase activity"/>
    <property type="evidence" value="ECO:0007669"/>
    <property type="project" value="UniProtKB-UniRule"/>
</dbReference>
<dbReference type="UniPathway" id="UPA00219"/>
<dbReference type="SUPFAM" id="SSF53623">
    <property type="entry name" value="MurD-like peptide ligases, catalytic domain"/>
    <property type="match status" value="1"/>
</dbReference>
<dbReference type="GO" id="GO:0071555">
    <property type="term" value="P:cell wall organization"/>
    <property type="evidence" value="ECO:0007669"/>
    <property type="project" value="UniProtKB-KW"/>
</dbReference>
<dbReference type="InterPro" id="IPR005762">
    <property type="entry name" value="MurD"/>
</dbReference>
<evidence type="ECO:0000256" key="3">
    <source>
        <dbReference type="ARBA" id="ARBA00022490"/>
    </source>
</evidence>
<dbReference type="RefSeq" id="WP_188788883.1">
    <property type="nucleotide sequence ID" value="NZ_BMJV01000001.1"/>
</dbReference>
<keyword evidence="6 7" id="KW-0067">ATP-binding</keyword>
<reference evidence="11" key="2">
    <citation type="submission" date="2020-09" db="EMBL/GenBank/DDBJ databases">
        <authorList>
            <person name="Sun Q."/>
            <person name="Zhou Y."/>
        </authorList>
    </citation>
    <scope>NUCLEOTIDE SEQUENCE</scope>
    <source>
        <strain evidence="11">CGMCC 1.15762</strain>
    </source>
</reference>
<dbReference type="Gene3D" id="3.40.1190.10">
    <property type="entry name" value="Mur-like, catalytic domain"/>
    <property type="match status" value="1"/>
</dbReference>
<evidence type="ECO:0000259" key="9">
    <source>
        <dbReference type="Pfam" id="PF02875"/>
    </source>
</evidence>
<dbReference type="Gene3D" id="3.90.190.20">
    <property type="entry name" value="Mur ligase, C-terminal domain"/>
    <property type="match status" value="1"/>
</dbReference>
<dbReference type="SUPFAM" id="SSF51984">
    <property type="entry name" value="MurCD N-terminal domain"/>
    <property type="match status" value="1"/>
</dbReference>
<dbReference type="GO" id="GO:0051301">
    <property type="term" value="P:cell division"/>
    <property type="evidence" value="ECO:0007669"/>
    <property type="project" value="UniProtKB-KW"/>
</dbReference>
<dbReference type="Pfam" id="PF08245">
    <property type="entry name" value="Mur_ligase_M"/>
    <property type="match status" value="1"/>
</dbReference>
<keyword evidence="7 8" id="KW-0133">Cell shape</keyword>
<feature type="domain" description="Mur ligase C-terminal" evidence="9">
    <location>
        <begin position="333"/>
        <end position="441"/>
    </location>
</feature>
<dbReference type="InterPro" id="IPR036565">
    <property type="entry name" value="Mur-like_cat_sf"/>
</dbReference>
<dbReference type="InterPro" id="IPR013221">
    <property type="entry name" value="Mur_ligase_cen"/>
</dbReference>
<dbReference type="HAMAP" id="MF_00639">
    <property type="entry name" value="MurD"/>
    <property type="match status" value="1"/>
</dbReference>
<dbReference type="GO" id="GO:0008360">
    <property type="term" value="P:regulation of cell shape"/>
    <property type="evidence" value="ECO:0007669"/>
    <property type="project" value="UniProtKB-KW"/>
</dbReference>
<sequence length="468" mass="49601">MIPVTGFEGRCVGVLGLGRSGLSAARALREGEAQVLCWDDNPAARETAEAEGFDIRNFARQSGFEGVDWLVVSPGIPHLYPEPNPVIAAAWDAGVPVDNDIGLFFRSLSAGGGWDMFDQPPRVIAVTGSNGKSTTSALIHHILQEDGRESQLAGNIGRGVLDIDPPVDGGVVVLELSSYQTDLARSLTPDVGVFTNLSPDHLDRHGGMGGYFAAKRRLFAEGGPDRCIVGQDEPEGRYLANQLSEGPTDDRVIRISSGRKLDGPGWNVFARKGFLSEYRKGRQVASIDLRDVRGLPGAHNHQNACAAYAAVRALGVAPRVVERALHSFSGLPHRSQIVAEAGGVRYVNDSKATNVDAALKALQAFPRIRWICGGLVKEGGLGGLQAGLGNVTKAYVIGREAAGFALGLSGVEAEVCTDMATAVAHAAKEAQEGEVVLLAPAAASFDQYDNFEKRGDDFAARVRETLGL</sequence>
<keyword evidence="7 8" id="KW-0961">Cell wall biogenesis/degradation</keyword>
<gene>
    <name evidence="7 11" type="primary">murD</name>
    <name evidence="11" type="ORF">GCM10011415_07810</name>
</gene>
<comment type="catalytic activity">
    <reaction evidence="7 8">
        <text>UDP-N-acetyl-alpha-D-muramoyl-L-alanine + D-glutamate + ATP = UDP-N-acetyl-alpha-D-muramoyl-L-alanyl-D-glutamate + ADP + phosphate + H(+)</text>
        <dbReference type="Rhea" id="RHEA:16429"/>
        <dbReference type="ChEBI" id="CHEBI:15378"/>
        <dbReference type="ChEBI" id="CHEBI:29986"/>
        <dbReference type="ChEBI" id="CHEBI:30616"/>
        <dbReference type="ChEBI" id="CHEBI:43474"/>
        <dbReference type="ChEBI" id="CHEBI:83898"/>
        <dbReference type="ChEBI" id="CHEBI:83900"/>
        <dbReference type="ChEBI" id="CHEBI:456216"/>
        <dbReference type="EC" id="6.3.2.9"/>
    </reaction>
</comment>
<evidence type="ECO:0000259" key="10">
    <source>
        <dbReference type="Pfam" id="PF08245"/>
    </source>
</evidence>
<comment type="subcellular location">
    <subcellularLocation>
        <location evidence="1 7 8">Cytoplasm</location>
    </subcellularLocation>
</comment>
<dbReference type="GO" id="GO:0005737">
    <property type="term" value="C:cytoplasm"/>
    <property type="evidence" value="ECO:0007669"/>
    <property type="project" value="UniProtKB-SubCell"/>
</dbReference>
<evidence type="ECO:0000256" key="7">
    <source>
        <dbReference type="HAMAP-Rule" id="MF_00639"/>
    </source>
</evidence>
<feature type="domain" description="Mur ligase central" evidence="10">
    <location>
        <begin position="126"/>
        <end position="311"/>
    </location>
</feature>
<dbReference type="Pfam" id="PF02875">
    <property type="entry name" value="Mur_ligase_C"/>
    <property type="match status" value="1"/>
</dbReference>
<evidence type="ECO:0000256" key="6">
    <source>
        <dbReference type="ARBA" id="ARBA00022840"/>
    </source>
</evidence>
<dbReference type="Proteomes" id="UP000617145">
    <property type="component" value="Unassembled WGS sequence"/>
</dbReference>